<evidence type="ECO:0000313" key="2">
    <source>
        <dbReference type="EMBL" id="GGB62388.1"/>
    </source>
</evidence>
<keyword evidence="1" id="KW-1133">Transmembrane helix</keyword>
<accession>A0ABQ1JB81</accession>
<evidence type="ECO:0000313" key="3">
    <source>
        <dbReference type="Proteomes" id="UP000617555"/>
    </source>
</evidence>
<keyword evidence="1" id="KW-0812">Transmembrane</keyword>
<sequence length="128" mass="14296">MKTRLSIFIICSLLSGLTISTSLEVPINQIAMLIGKFGSSCLGNSWCTERLYVSIIRAILWPTAWGFYFIISYRWVRFGYVGKKIRIAGAAVGTCALLTSHIFGIFLTLPAIILMLHIHFKVPYGQHA</sequence>
<dbReference type="Proteomes" id="UP000617555">
    <property type="component" value="Unassembled WGS sequence"/>
</dbReference>
<gene>
    <name evidence="2" type="ORF">GCM10011607_23930</name>
</gene>
<proteinExistence type="predicted"/>
<reference evidence="3" key="1">
    <citation type="journal article" date="2019" name="Int. J. Syst. Evol. Microbiol.">
        <title>The Global Catalogue of Microorganisms (GCM) 10K type strain sequencing project: providing services to taxonomists for standard genome sequencing and annotation.</title>
        <authorList>
            <consortium name="The Broad Institute Genomics Platform"/>
            <consortium name="The Broad Institute Genome Sequencing Center for Infectious Disease"/>
            <person name="Wu L."/>
            <person name="Ma J."/>
        </authorList>
    </citation>
    <scope>NUCLEOTIDE SEQUENCE [LARGE SCALE GENOMIC DNA]</scope>
    <source>
        <strain evidence="3">CGMCC 1.15339</strain>
    </source>
</reference>
<keyword evidence="3" id="KW-1185">Reference proteome</keyword>
<keyword evidence="1" id="KW-0472">Membrane</keyword>
<dbReference type="RefSeq" id="WP_188739589.1">
    <property type="nucleotide sequence ID" value="NZ_BMII01000018.1"/>
</dbReference>
<dbReference type="EMBL" id="BMII01000018">
    <property type="protein sequence ID" value="GGB62388.1"/>
    <property type="molecule type" value="Genomic_DNA"/>
</dbReference>
<name>A0ABQ1JB81_9GAMM</name>
<feature type="transmembrane region" description="Helical" evidence="1">
    <location>
        <begin position="88"/>
        <end position="118"/>
    </location>
</feature>
<protein>
    <submittedName>
        <fullName evidence="2">Uncharacterized protein</fullName>
    </submittedName>
</protein>
<organism evidence="2 3">
    <name type="scientific">Shewanella inventionis</name>
    <dbReference type="NCBI Taxonomy" id="1738770"/>
    <lineage>
        <taxon>Bacteria</taxon>
        <taxon>Pseudomonadati</taxon>
        <taxon>Pseudomonadota</taxon>
        <taxon>Gammaproteobacteria</taxon>
        <taxon>Alteromonadales</taxon>
        <taxon>Shewanellaceae</taxon>
        <taxon>Shewanella</taxon>
    </lineage>
</organism>
<feature type="transmembrane region" description="Helical" evidence="1">
    <location>
        <begin position="55"/>
        <end position="76"/>
    </location>
</feature>
<evidence type="ECO:0000256" key="1">
    <source>
        <dbReference type="SAM" id="Phobius"/>
    </source>
</evidence>
<comment type="caution">
    <text evidence="2">The sequence shown here is derived from an EMBL/GenBank/DDBJ whole genome shotgun (WGS) entry which is preliminary data.</text>
</comment>